<keyword evidence="8" id="KW-0862">Zinc</keyword>
<name>A0A0L0SUM7_ALLM3</name>
<dbReference type="OrthoDB" id="9977870at2759"/>
<keyword evidence="5" id="KW-0677">Repeat</keyword>
<dbReference type="eggNOG" id="KOG1812">
    <property type="taxonomic scope" value="Eukaryota"/>
</dbReference>
<sequence>MPGASFAIMSAAAPVAPTLEIGVVFPPCSHEYYAPCLLQWLSTTVADRTFQFPTKCAHDACSATLSAVHAESLLTDPAYLDLRDKYSARALELEGRVVTCPQPNCSATIVLPDQSLCDPATADPSILCAACNSIMCVRCDVPDHWPTPCTDVKGKAQSRNDLLMLLLAMENKWPHCPNCQAIVERRDGCNYIKCLCGTGFCFKCGVPYRDNVRTTLHRHGQPGCTCGLFNFRPALAAPLLQPGARGSPPHASSFCPRGA</sequence>
<dbReference type="SMART" id="SM00647">
    <property type="entry name" value="IBR"/>
    <property type="match status" value="2"/>
</dbReference>
<accession>A0A0L0SUM7</accession>
<keyword evidence="6" id="KW-0863">Zinc-finger</keyword>
<dbReference type="GO" id="GO:0061630">
    <property type="term" value="F:ubiquitin protein ligase activity"/>
    <property type="evidence" value="ECO:0007669"/>
    <property type="project" value="UniProtKB-EC"/>
</dbReference>
<dbReference type="GO" id="GO:0008270">
    <property type="term" value="F:zinc ion binding"/>
    <property type="evidence" value="ECO:0007669"/>
    <property type="project" value="UniProtKB-KW"/>
</dbReference>
<comment type="catalytic activity">
    <reaction evidence="1">
        <text>[E2 ubiquitin-conjugating enzyme]-S-ubiquitinyl-L-cysteine + [acceptor protein]-L-lysine = [E2 ubiquitin-conjugating enzyme]-L-cysteine + [acceptor protein]-N(6)-ubiquitinyl-L-lysine.</text>
        <dbReference type="EC" id="2.3.2.31"/>
    </reaction>
</comment>
<dbReference type="InterPro" id="IPR044066">
    <property type="entry name" value="TRIAD_supradom"/>
</dbReference>
<reference evidence="11" key="2">
    <citation type="submission" date="2009-11" db="EMBL/GenBank/DDBJ databases">
        <title>The Genome Sequence of Allomyces macrogynus strain ATCC 38327.</title>
        <authorList>
            <consortium name="The Broad Institute Genome Sequencing Platform"/>
            <person name="Russ C."/>
            <person name="Cuomo C."/>
            <person name="Shea T."/>
            <person name="Young S.K."/>
            <person name="Zeng Q."/>
            <person name="Koehrsen M."/>
            <person name="Haas B."/>
            <person name="Borodovsky M."/>
            <person name="Guigo R."/>
            <person name="Alvarado L."/>
            <person name="Berlin A."/>
            <person name="Borenstein D."/>
            <person name="Chen Z."/>
            <person name="Engels R."/>
            <person name="Freedman E."/>
            <person name="Gellesch M."/>
            <person name="Goldberg J."/>
            <person name="Griggs A."/>
            <person name="Gujja S."/>
            <person name="Heiman D."/>
            <person name="Hepburn T."/>
            <person name="Howarth C."/>
            <person name="Jen D."/>
            <person name="Larson L."/>
            <person name="Lewis B."/>
            <person name="Mehta T."/>
            <person name="Park D."/>
            <person name="Pearson M."/>
            <person name="Roberts A."/>
            <person name="Saif S."/>
            <person name="Shenoy N."/>
            <person name="Sisk P."/>
            <person name="Stolte C."/>
            <person name="Sykes S."/>
            <person name="Walk T."/>
            <person name="White J."/>
            <person name="Yandava C."/>
            <person name="Burger G."/>
            <person name="Gray M.W."/>
            <person name="Holland P.W.H."/>
            <person name="King N."/>
            <person name="Lang F.B.F."/>
            <person name="Roger A.J."/>
            <person name="Ruiz-Trillo I."/>
            <person name="Lander E."/>
            <person name="Nusbaum C."/>
        </authorList>
    </citation>
    <scope>NUCLEOTIDE SEQUENCE [LARGE SCALE GENOMIC DNA]</scope>
    <source>
        <strain evidence="11">ATCC 38327</strain>
    </source>
</reference>
<dbReference type="PROSITE" id="PS51873">
    <property type="entry name" value="TRIAD"/>
    <property type="match status" value="1"/>
</dbReference>
<organism evidence="10 11">
    <name type="scientific">Allomyces macrogynus (strain ATCC 38327)</name>
    <name type="common">Allomyces javanicus var. macrogynus</name>
    <dbReference type="NCBI Taxonomy" id="578462"/>
    <lineage>
        <taxon>Eukaryota</taxon>
        <taxon>Fungi</taxon>
        <taxon>Fungi incertae sedis</taxon>
        <taxon>Blastocladiomycota</taxon>
        <taxon>Blastocladiomycetes</taxon>
        <taxon>Blastocladiales</taxon>
        <taxon>Blastocladiaceae</taxon>
        <taxon>Allomyces</taxon>
    </lineage>
</organism>
<evidence type="ECO:0000256" key="1">
    <source>
        <dbReference type="ARBA" id="ARBA00001798"/>
    </source>
</evidence>
<keyword evidence="4" id="KW-0479">Metal-binding</keyword>
<evidence type="ECO:0000256" key="3">
    <source>
        <dbReference type="ARBA" id="ARBA00022679"/>
    </source>
</evidence>
<protein>
    <recommendedName>
        <fullName evidence="2">RBR-type E3 ubiquitin transferase</fullName>
        <ecNumber evidence="2">2.3.2.31</ecNumber>
    </recommendedName>
</protein>
<keyword evidence="11" id="KW-1185">Reference proteome</keyword>
<dbReference type="AlphaFoldDB" id="A0A0L0SUM7"/>
<dbReference type="EC" id="2.3.2.31" evidence="2"/>
<evidence type="ECO:0000313" key="10">
    <source>
        <dbReference type="EMBL" id="KNE66293.1"/>
    </source>
</evidence>
<reference evidence="10 11" key="1">
    <citation type="submission" date="2009-11" db="EMBL/GenBank/DDBJ databases">
        <title>Annotation of Allomyces macrogynus ATCC 38327.</title>
        <authorList>
            <consortium name="The Broad Institute Genome Sequencing Platform"/>
            <person name="Russ C."/>
            <person name="Cuomo C."/>
            <person name="Burger G."/>
            <person name="Gray M.W."/>
            <person name="Holland P.W.H."/>
            <person name="King N."/>
            <person name="Lang F.B.F."/>
            <person name="Roger A.J."/>
            <person name="Ruiz-Trillo I."/>
            <person name="Young S.K."/>
            <person name="Zeng Q."/>
            <person name="Gargeya S."/>
            <person name="Fitzgerald M."/>
            <person name="Haas B."/>
            <person name="Abouelleil A."/>
            <person name="Alvarado L."/>
            <person name="Arachchi H.M."/>
            <person name="Berlin A."/>
            <person name="Chapman S.B."/>
            <person name="Gearin G."/>
            <person name="Goldberg J."/>
            <person name="Griggs A."/>
            <person name="Gujja S."/>
            <person name="Hansen M."/>
            <person name="Heiman D."/>
            <person name="Howarth C."/>
            <person name="Larimer J."/>
            <person name="Lui A."/>
            <person name="MacDonald P.J.P."/>
            <person name="McCowen C."/>
            <person name="Montmayeur A."/>
            <person name="Murphy C."/>
            <person name="Neiman D."/>
            <person name="Pearson M."/>
            <person name="Priest M."/>
            <person name="Roberts A."/>
            <person name="Saif S."/>
            <person name="Shea T."/>
            <person name="Sisk P."/>
            <person name="Stolte C."/>
            <person name="Sykes S."/>
            <person name="Wortman J."/>
            <person name="Nusbaum C."/>
            <person name="Birren B."/>
        </authorList>
    </citation>
    <scope>NUCLEOTIDE SEQUENCE [LARGE SCALE GENOMIC DNA]</scope>
    <source>
        <strain evidence="10 11">ATCC 38327</strain>
    </source>
</reference>
<dbReference type="EMBL" id="GG745349">
    <property type="protein sequence ID" value="KNE66293.1"/>
    <property type="molecule type" value="Genomic_DNA"/>
</dbReference>
<dbReference type="VEuPathDB" id="FungiDB:AMAG_10519"/>
<dbReference type="STRING" id="578462.A0A0L0SUM7"/>
<evidence type="ECO:0000256" key="2">
    <source>
        <dbReference type="ARBA" id="ARBA00012251"/>
    </source>
</evidence>
<dbReference type="GO" id="GO:0016567">
    <property type="term" value="P:protein ubiquitination"/>
    <property type="evidence" value="ECO:0007669"/>
    <property type="project" value="InterPro"/>
</dbReference>
<dbReference type="InterPro" id="IPR031127">
    <property type="entry name" value="E3_UB_ligase_RBR"/>
</dbReference>
<keyword evidence="3" id="KW-0808">Transferase</keyword>
<dbReference type="PANTHER" id="PTHR11685">
    <property type="entry name" value="RBR FAMILY RING FINGER AND IBR DOMAIN-CONTAINING"/>
    <property type="match status" value="1"/>
</dbReference>
<evidence type="ECO:0000259" key="9">
    <source>
        <dbReference type="PROSITE" id="PS51873"/>
    </source>
</evidence>
<dbReference type="Gene3D" id="1.20.120.1750">
    <property type="match status" value="1"/>
</dbReference>
<evidence type="ECO:0000256" key="4">
    <source>
        <dbReference type="ARBA" id="ARBA00022723"/>
    </source>
</evidence>
<dbReference type="Pfam" id="PF01485">
    <property type="entry name" value="IBR"/>
    <property type="match status" value="2"/>
</dbReference>
<proteinExistence type="predicted"/>
<evidence type="ECO:0000313" key="11">
    <source>
        <dbReference type="Proteomes" id="UP000054350"/>
    </source>
</evidence>
<evidence type="ECO:0000256" key="8">
    <source>
        <dbReference type="ARBA" id="ARBA00022833"/>
    </source>
</evidence>
<dbReference type="SUPFAM" id="SSF57850">
    <property type="entry name" value="RING/U-box"/>
    <property type="match status" value="3"/>
</dbReference>
<evidence type="ECO:0000256" key="5">
    <source>
        <dbReference type="ARBA" id="ARBA00022737"/>
    </source>
</evidence>
<dbReference type="Proteomes" id="UP000054350">
    <property type="component" value="Unassembled WGS sequence"/>
</dbReference>
<evidence type="ECO:0000256" key="7">
    <source>
        <dbReference type="ARBA" id="ARBA00022786"/>
    </source>
</evidence>
<gene>
    <name evidence="10" type="ORF">AMAG_10519</name>
</gene>
<dbReference type="OMA" id="ICFERYE"/>
<evidence type="ECO:0000256" key="6">
    <source>
        <dbReference type="ARBA" id="ARBA00022771"/>
    </source>
</evidence>
<keyword evidence="7" id="KW-0833">Ubl conjugation pathway</keyword>
<feature type="domain" description="RING-type" evidence="9">
    <location>
        <begin position="1"/>
        <end position="230"/>
    </location>
</feature>
<dbReference type="InterPro" id="IPR002867">
    <property type="entry name" value="IBR_dom"/>
</dbReference>